<dbReference type="PRINTS" id="PR00707">
    <property type="entry name" value="UBCTHYDRLASE"/>
</dbReference>
<keyword evidence="6 7" id="KW-0788">Thiol protease</keyword>
<dbReference type="GO" id="GO:0016579">
    <property type="term" value="P:protein deubiquitination"/>
    <property type="evidence" value="ECO:0007669"/>
    <property type="project" value="TreeGrafter"/>
</dbReference>
<dbReference type="PANTHER" id="PTHR10589:SF17">
    <property type="entry name" value="UBIQUITIN CARBOXYL-TERMINAL HYDROLASE"/>
    <property type="match status" value="1"/>
</dbReference>
<dbReference type="PANTHER" id="PTHR10589">
    <property type="entry name" value="UBIQUITIN CARBOXYL-TERMINAL HYDROLASE"/>
    <property type="match status" value="1"/>
</dbReference>
<evidence type="ECO:0000259" key="9">
    <source>
        <dbReference type="PROSITE" id="PS52048"/>
    </source>
</evidence>
<protein>
    <recommendedName>
        <fullName evidence="8">Ubiquitin carboxyl-terminal hydrolase</fullName>
        <ecNumber evidence="8">3.4.19.12</ecNumber>
    </recommendedName>
</protein>
<feature type="site" description="Important for enzyme activity" evidence="7">
    <location>
        <position position="175"/>
    </location>
</feature>
<evidence type="ECO:0000256" key="4">
    <source>
        <dbReference type="ARBA" id="ARBA00022786"/>
    </source>
</evidence>
<feature type="domain" description="UCH catalytic" evidence="9">
    <location>
        <begin position="5"/>
        <end position="220"/>
    </location>
</feature>
<feature type="site" description="Transition state stabilizer" evidence="7">
    <location>
        <position position="84"/>
    </location>
</feature>
<keyword evidence="5 7" id="KW-0378">Hydrolase</keyword>
<feature type="active site" description="Nucleophile" evidence="7">
    <location>
        <position position="90"/>
    </location>
</feature>
<reference evidence="10" key="1">
    <citation type="submission" date="2021-01" db="EMBL/GenBank/DDBJ databases">
        <authorList>
            <person name="Corre E."/>
            <person name="Pelletier E."/>
            <person name="Niang G."/>
            <person name="Scheremetjew M."/>
            <person name="Finn R."/>
            <person name="Kale V."/>
            <person name="Holt S."/>
            <person name="Cochrane G."/>
            <person name="Meng A."/>
            <person name="Brown T."/>
            <person name="Cohen L."/>
        </authorList>
    </citation>
    <scope>NUCLEOTIDE SEQUENCE</scope>
    <source>
        <strain evidence="10">PLY182g</strain>
    </source>
</reference>
<dbReference type="FunFam" id="3.40.532.10:FF:000006">
    <property type="entry name" value="Ubiquitin carboxyl-terminal hydrolase"/>
    <property type="match status" value="1"/>
</dbReference>
<evidence type="ECO:0000256" key="5">
    <source>
        <dbReference type="ARBA" id="ARBA00022801"/>
    </source>
</evidence>
<dbReference type="AlphaFoldDB" id="A0A7S0LFY2"/>
<dbReference type="InterPro" id="IPR038765">
    <property type="entry name" value="Papain-like_cys_pep_sf"/>
</dbReference>
<dbReference type="Pfam" id="PF01088">
    <property type="entry name" value="Peptidase_C12"/>
    <property type="match status" value="1"/>
</dbReference>
<dbReference type="SUPFAM" id="SSF54001">
    <property type="entry name" value="Cysteine proteinases"/>
    <property type="match status" value="1"/>
</dbReference>
<dbReference type="PROSITE" id="PS52048">
    <property type="entry name" value="UCH_DOMAIN"/>
    <property type="match status" value="1"/>
</dbReference>
<name>A0A7S0LFY2_9EUKA</name>
<evidence type="ECO:0000256" key="3">
    <source>
        <dbReference type="ARBA" id="ARBA00022670"/>
    </source>
</evidence>
<dbReference type="InterPro" id="IPR001578">
    <property type="entry name" value="Peptidase_C12_UCH"/>
</dbReference>
<dbReference type="GO" id="GO:0005737">
    <property type="term" value="C:cytoplasm"/>
    <property type="evidence" value="ECO:0007669"/>
    <property type="project" value="TreeGrafter"/>
</dbReference>
<dbReference type="InterPro" id="IPR036959">
    <property type="entry name" value="Peptidase_C12_UCH_sf"/>
</dbReference>
<evidence type="ECO:0000256" key="8">
    <source>
        <dbReference type="RuleBase" id="RU361215"/>
    </source>
</evidence>
<evidence type="ECO:0000256" key="1">
    <source>
        <dbReference type="ARBA" id="ARBA00000707"/>
    </source>
</evidence>
<comment type="similarity">
    <text evidence="2 7 8">Belongs to the peptidase C12 family.</text>
</comment>
<gene>
    <name evidence="10" type="ORF">CPEL01642_LOCUS14747</name>
</gene>
<comment type="catalytic activity">
    <reaction evidence="1 7 8">
        <text>Thiol-dependent hydrolysis of ester, thioester, amide, peptide and isopeptide bonds formed by the C-terminal Gly of ubiquitin (a 76-residue protein attached to proteins as an intracellular targeting signal).</text>
        <dbReference type="EC" id="3.4.19.12"/>
    </reaction>
</comment>
<dbReference type="GO" id="GO:0004843">
    <property type="term" value="F:cysteine-type deubiquitinase activity"/>
    <property type="evidence" value="ECO:0007669"/>
    <property type="project" value="UniProtKB-UniRule"/>
</dbReference>
<evidence type="ECO:0000313" key="10">
    <source>
        <dbReference type="EMBL" id="CAD8611369.1"/>
    </source>
</evidence>
<dbReference type="EMBL" id="HBEY01031097">
    <property type="protein sequence ID" value="CAD8611369.1"/>
    <property type="molecule type" value="Transcribed_RNA"/>
</dbReference>
<dbReference type="Gene3D" id="3.40.532.10">
    <property type="entry name" value="Peptidase C12, ubiquitin carboxyl-terminal hydrolase"/>
    <property type="match status" value="1"/>
</dbReference>
<evidence type="ECO:0000256" key="7">
    <source>
        <dbReference type="PROSITE-ProRule" id="PRU01393"/>
    </source>
</evidence>
<dbReference type="GO" id="GO:0006511">
    <property type="term" value="P:ubiquitin-dependent protein catabolic process"/>
    <property type="evidence" value="ECO:0007669"/>
    <property type="project" value="UniProtKB-UniRule"/>
</dbReference>
<proteinExistence type="inferred from homology"/>
<sequence>MKLEAWVGLESNPEVMTQYAAKLGVDSSWGFTDCWGLDAEALKHVPQPCVAAIFLYPFTQLEARKRALGTHRGTAVHEVWYMQQTVGNSCGAVAIMHAVMNNLNRLGRSSFLDKFRESTEGASAHDRGKGFASAVREIHSGIAPSGQTDAPTPAADLDFHFVALVQVNGRLYELDGNNDGPVDSGAVGDEGFLDAVVRHVKLAYIEPFPDSHFSLITLGPKQAA</sequence>
<feature type="active site" description="Proton donor" evidence="7">
    <location>
        <position position="160"/>
    </location>
</feature>
<keyword evidence="3 7" id="KW-0645">Protease</keyword>
<organism evidence="10">
    <name type="scientific">Coccolithus braarudii</name>
    <dbReference type="NCBI Taxonomy" id="221442"/>
    <lineage>
        <taxon>Eukaryota</taxon>
        <taxon>Haptista</taxon>
        <taxon>Haptophyta</taxon>
        <taxon>Prymnesiophyceae</taxon>
        <taxon>Coccolithales</taxon>
        <taxon>Coccolithaceae</taxon>
        <taxon>Coccolithus</taxon>
    </lineage>
</organism>
<dbReference type="EC" id="3.4.19.12" evidence="8"/>
<keyword evidence="4 7" id="KW-0833">Ubl conjugation pathway</keyword>
<accession>A0A7S0LFY2</accession>
<evidence type="ECO:0000256" key="6">
    <source>
        <dbReference type="ARBA" id="ARBA00022807"/>
    </source>
</evidence>
<evidence type="ECO:0000256" key="2">
    <source>
        <dbReference type="ARBA" id="ARBA00009326"/>
    </source>
</evidence>